<feature type="transmembrane region" description="Helical" evidence="6">
    <location>
        <begin position="151"/>
        <end position="170"/>
    </location>
</feature>
<proteinExistence type="predicted"/>
<feature type="domain" description="Major facilitator superfamily (MFS) profile" evidence="7">
    <location>
        <begin position="1"/>
        <end position="315"/>
    </location>
</feature>
<dbReference type="PANTHER" id="PTHR42718">
    <property type="entry name" value="MAJOR FACILITATOR SUPERFAMILY MULTIDRUG TRANSPORTER MFSC"/>
    <property type="match status" value="1"/>
</dbReference>
<name>E4MYT9_KITSK</name>
<dbReference type="KEGG" id="ksk:KSE_70130"/>
<dbReference type="PATRIC" id="fig|452652.3.peg.7046"/>
<dbReference type="InterPro" id="IPR020846">
    <property type="entry name" value="MFS_dom"/>
</dbReference>
<evidence type="ECO:0000256" key="5">
    <source>
        <dbReference type="ARBA" id="ARBA00023251"/>
    </source>
</evidence>
<dbReference type="GO" id="GO:0005886">
    <property type="term" value="C:plasma membrane"/>
    <property type="evidence" value="ECO:0007669"/>
    <property type="project" value="UniProtKB-SubCell"/>
</dbReference>
<evidence type="ECO:0000256" key="4">
    <source>
        <dbReference type="ARBA" id="ARBA00023136"/>
    </source>
</evidence>
<dbReference type="Gene3D" id="1.20.1720.10">
    <property type="entry name" value="Multidrug resistance protein D"/>
    <property type="match status" value="1"/>
</dbReference>
<feature type="transmembrane region" description="Helical" evidence="6">
    <location>
        <begin position="75"/>
        <end position="94"/>
    </location>
</feature>
<accession>E4MYT9</accession>
<evidence type="ECO:0000256" key="1">
    <source>
        <dbReference type="ARBA" id="ARBA00004651"/>
    </source>
</evidence>
<dbReference type="Pfam" id="PF07690">
    <property type="entry name" value="MFS_1"/>
    <property type="match status" value="1"/>
</dbReference>
<dbReference type="eggNOG" id="COG2814">
    <property type="taxonomic scope" value="Bacteria"/>
</dbReference>
<feature type="transmembrane region" description="Helical" evidence="6">
    <location>
        <begin position="182"/>
        <end position="205"/>
    </location>
</feature>
<dbReference type="InterPro" id="IPR036259">
    <property type="entry name" value="MFS_trans_sf"/>
</dbReference>
<dbReference type="SUPFAM" id="SSF103473">
    <property type="entry name" value="MFS general substrate transporter"/>
    <property type="match status" value="1"/>
</dbReference>
<reference evidence="8 9" key="1">
    <citation type="journal article" date="2010" name="DNA Res.">
        <title>Genome sequence of Kitasatospora setae NBRC 14216T: an evolutionary snapshot of the family Streptomycetaceae.</title>
        <authorList>
            <person name="Ichikawa N."/>
            <person name="Oguchi A."/>
            <person name="Ikeda H."/>
            <person name="Ishikawa J."/>
            <person name="Kitani S."/>
            <person name="Watanabe Y."/>
            <person name="Nakamura S."/>
            <person name="Katano Y."/>
            <person name="Kishi E."/>
            <person name="Sasagawa M."/>
            <person name="Ankai A."/>
            <person name="Fukui S."/>
            <person name="Hashimoto Y."/>
            <person name="Kamata S."/>
            <person name="Otoguro M."/>
            <person name="Tanikawa S."/>
            <person name="Nihira T."/>
            <person name="Horinouchi S."/>
            <person name="Ohnishi Y."/>
            <person name="Hayakawa M."/>
            <person name="Kuzuyama T."/>
            <person name="Arisawa A."/>
            <person name="Nomoto F."/>
            <person name="Miura H."/>
            <person name="Takahashi Y."/>
            <person name="Fujita N."/>
        </authorList>
    </citation>
    <scope>NUCLEOTIDE SEQUENCE [LARGE SCALE GENOMIC DNA]</scope>
    <source>
        <strain evidence="9">ATCC 33774 / DSM 43861 / JCM 3304 / KCC A-0304 / NBRC 14216 / KM-6054</strain>
    </source>
</reference>
<dbReference type="Gene3D" id="1.20.1250.20">
    <property type="entry name" value="MFS general substrate transporter like domains"/>
    <property type="match status" value="1"/>
</dbReference>
<keyword evidence="2 6" id="KW-0812">Transmembrane</keyword>
<evidence type="ECO:0000313" key="8">
    <source>
        <dbReference type="EMBL" id="BAJ32772.1"/>
    </source>
</evidence>
<dbReference type="HOGENOM" id="CLU_879358_0_0_11"/>
<dbReference type="EMBL" id="AP010968">
    <property type="protein sequence ID" value="BAJ32772.1"/>
    <property type="molecule type" value="Genomic_DNA"/>
</dbReference>
<organism evidence="8 9">
    <name type="scientific">Kitasatospora setae (strain ATCC 33774 / DSM 43861 / JCM 3304 / KCC A-0304 / NBRC 14216 / KM-6054)</name>
    <name type="common">Streptomyces setae</name>
    <dbReference type="NCBI Taxonomy" id="452652"/>
    <lineage>
        <taxon>Bacteria</taxon>
        <taxon>Bacillati</taxon>
        <taxon>Actinomycetota</taxon>
        <taxon>Actinomycetes</taxon>
        <taxon>Kitasatosporales</taxon>
        <taxon>Streptomycetaceae</taxon>
        <taxon>Kitasatospora</taxon>
    </lineage>
</organism>
<comment type="subcellular location">
    <subcellularLocation>
        <location evidence="1">Cell membrane</location>
        <topology evidence="1">Multi-pass membrane protein</topology>
    </subcellularLocation>
</comment>
<dbReference type="GO" id="GO:0046677">
    <property type="term" value="P:response to antibiotic"/>
    <property type="evidence" value="ECO:0007669"/>
    <property type="project" value="UniProtKB-KW"/>
</dbReference>
<dbReference type="GO" id="GO:0022857">
    <property type="term" value="F:transmembrane transporter activity"/>
    <property type="evidence" value="ECO:0007669"/>
    <property type="project" value="InterPro"/>
</dbReference>
<keyword evidence="5" id="KW-0046">Antibiotic resistance</keyword>
<dbReference type="PROSITE" id="PS50850">
    <property type="entry name" value="MFS"/>
    <property type="match status" value="1"/>
</dbReference>
<evidence type="ECO:0000256" key="6">
    <source>
        <dbReference type="SAM" id="Phobius"/>
    </source>
</evidence>
<dbReference type="InterPro" id="IPR011701">
    <property type="entry name" value="MFS"/>
</dbReference>
<feature type="transmembrane region" description="Helical" evidence="6">
    <location>
        <begin position="286"/>
        <end position="306"/>
    </location>
</feature>
<sequence length="316" mass="32986">MIGGVLIRTDPMGLGWRACFLVNLPVGLVAAVAAIRLLPESKAPGRPRLDLLGLLLATAALTSICLPLIEGRQRGWPLWTWLLLAVGPLLLTAFTTQQRRLRRAGGSPALDLRLFRERAFSVGLIAQLAFWTSMASYFLVLALYLQQGRHLTPIGSGLVFGVLGAGYLAASTTARHLAARIGRHAITVGCALRAAGLLLELWAVTGDGRSLWWLLPGLLLDGGGMGLSFAPLTATVLARVPAASAGSAGGVLSTGLQVGNALGVGLIGLVFYRVVADVPGPDAVPAAFRACLLYVLAAVGLFALVVQALPGRKRPA</sequence>
<evidence type="ECO:0000256" key="3">
    <source>
        <dbReference type="ARBA" id="ARBA00022989"/>
    </source>
</evidence>
<dbReference type="AlphaFoldDB" id="E4MYT9"/>
<feature type="transmembrane region" description="Helical" evidence="6">
    <location>
        <begin position="211"/>
        <end position="238"/>
    </location>
</feature>
<evidence type="ECO:0000313" key="9">
    <source>
        <dbReference type="Proteomes" id="UP000007076"/>
    </source>
</evidence>
<feature type="transmembrane region" description="Helical" evidence="6">
    <location>
        <begin position="20"/>
        <end position="39"/>
    </location>
</feature>
<feature type="transmembrane region" description="Helical" evidence="6">
    <location>
        <begin position="250"/>
        <end position="274"/>
    </location>
</feature>
<evidence type="ECO:0000259" key="7">
    <source>
        <dbReference type="PROSITE" id="PS50850"/>
    </source>
</evidence>
<evidence type="ECO:0000256" key="2">
    <source>
        <dbReference type="ARBA" id="ARBA00022692"/>
    </source>
</evidence>
<gene>
    <name evidence="8" type="ordered locus">KSE_70130</name>
</gene>
<dbReference type="STRING" id="452652.KSE_70130"/>
<keyword evidence="9" id="KW-1185">Reference proteome</keyword>
<feature type="transmembrane region" description="Helical" evidence="6">
    <location>
        <begin position="122"/>
        <end position="145"/>
    </location>
</feature>
<dbReference type="Proteomes" id="UP000007076">
    <property type="component" value="Chromosome"/>
</dbReference>
<protein>
    <submittedName>
        <fullName evidence="8">Putative truncated drug resistance protein</fullName>
    </submittedName>
</protein>
<keyword evidence="3 6" id="KW-1133">Transmembrane helix</keyword>
<dbReference type="PANTHER" id="PTHR42718:SF39">
    <property type="entry name" value="ACTINORHODIN TRANSPORTER-RELATED"/>
    <property type="match status" value="1"/>
</dbReference>
<keyword evidence="4 6" id="KW-0472">Membrane</keyword>